<dbReference type="GO" id="GO:0016788">
    <property type="term" value="F:hydrolase activity, acting on ester bonds"/>
    <property type="evidence" value="ECO:0007669"/>
    <property type="project" value="UniProtKB-ARBA"/>
</dbReference>
<evidence type="ECO:0000256" key="1">
    <source>
        <dbReference type="SAM" id="SignalP"/>
    </source>
</evidence>
<name>A0A497V2T0_9FLAO</name>
<dbReference type="SMART" id="SM00257">
    <property type="entry name" value="LysM"/>
    <property type="match status" value="1"/>
</dbReference>
<sequence>MHKLKLFLSLWFLLAVVGMRAQVTDSIFVEIDTVAAIDTTEAIIIPDNHFHNTKALKPFFEKLILNQQQKTGKINIVHIGDSHIQADLMTNVIRKKLQSEFGNGGRGFIFPYSLAKTNGSYNERFSSNRTWESYRNIYPAIGHPVGLSGIGLWTKAKDFAIEINVKDSSYGFNTIKIITPKNKDMFDVATASKTIVMESSVPKKITHKIKKGEAVSIIAEKYGISVAQLKKANNLKSNNIRAGKTLRIPTNEMQQKSISRSEFIPLDIQSNQLTHYYTSDTPLSKIYLIPEPQASEFALNGLVLENNNPGVIYSSIGVNGAKFSDYNKYPLFFEQLKALQPDMIVLSLGTNETFDKTVSSEYMVQLNLFLENLKAQNINASVLVSTPPPSLFKRKFPNTFAADYSENILKSAEEKGFAVWDLYSQFGGLYGVERNAARGLMSGDRVHYSKAGYEKQGNLLSEAFLKAYYNFKSGTEN</sequence>
<evidence type="ECO:0000313" key="3">
    <source>
        <dbReference type="EMBL" id="PKW29674.1"/>
    </source>
</evidence>
<dbReference type="InterPro" id="IPR018392">
    <property type="entry name" value="LysM"/>
</dbReference>
<dbReference type="InterPro" id="IPR036779">
    <property type="entry name" value="LysM_dom_sf"/>
</dbReference>
<dbReference type="PANTHER" id="PTHR30383">
    <property type="entry name" value="THIOESTERASE 1/PROTEASE 1/LYSOPHOSPHOLIPASE L1"/>
    <property type="match status" value="1"/>
</dbReference>
<proteinExistence type="predicted"/>
<dbReference type="Pfam" id="PF13472">
    <property type="entry name" value="Lipase_GDSL_2"/>
    <property type="match status" value="1"/>
</dbReference>
<dbReference type="InterPro" id="IPR013830">
    <property type="entry name" value="SGNH_hydro"/>
</dbReference>
<dbReference type="SUPFAM" id="SSF54106">
    <property type="entry name" value="LysM domain"/>
    <property type="match status" value="1"/>
</dbReference>
<keyword evidence="1" id="KW-0732">Signal</keyword>
<dbReference type="Pfam" id="PF01476">
    <property type="entry name" value="LysM"/>
    <property type="match status" value="1"/>
</dbReference>
<dbReference type="PANTHER" id="PTHR30383:SF29">
    <property type="entry name" value="SGNH HYDROLASE-TYPE ESTERASE DOMAIN-CONTAINING PROTEIN"/>
    <property type="match status" value="1"/>
</dbReference>
<dbReference type="AlphaFoldDB" id="A0A497V2T0"/>
<reference evidence="3 5" key="1">
    <citation type="submission" date="2017-12" db="EMBL/GenBank/DDBJ databases">
        <title>Genomic Encyclopedia of Type Strains, Phase III (KMG-III): the genomes of soil and plant-associated and newly described type strains.</title>
        <authorList>
            <person name="Whitman W."/>
        </authorList>
    </citation>
    <scope>NUCLEOTIDE SEQUENCE [LARGE SCALE GENOMIC DNA]</scope>
    <source>
        <strain evidence="3 5">IP-10</strain>
    </source>
</reference>
<evidence type="ECO:0000313" key="5">
    <source>
        <dbReference type="Proteomes" id="UP000233767"/>
    </source>
</evidence>
<gene>
    <name evidence="3" type="ORF">B0G92_1318</name>
    <name evidence="4" type="ORF">CLV50_0186</name>
</gene>
<organism evidence="4 6">
    <name type="scientific">Flavobacterium lindanitolerans</name>
    <dbReference type="NCBI Taxonomy" id="428988"/>
    <lineage>
        <taxon>Bacteria</taxon>
        <taxon>Pseudomonadati</taxon>
        <taxon>Bacteroidota</taxon>
        <taxon>Flavobacteriia</taxon>
        <taxon>Flavobacteriales</taxon>
        <taxon>Flavobacteriaceae</taxon>
        <taxon>Flavobacterium</taxon>
    </lineage>
</organism>
<accession>A0A497V2T0</accession>
<dbReference type="Gene3D" id="3.10.350.10">
    <property type="entry name" value="LysM domain"/>
    <property type="match status" value="1"/>
</dbReference>
<dbReference type="Proteomes" id="UP000233767">
    <property type="component" value="Unassembled WGS sequence"/>
</dbReference>
<dbReference type="Proteomes" id="UP000275027">
    <property type="component" value="Unassembled WGS sequence"/>
</dbReference>
<feature type="chain" id="PRO_5019836471" evidence="1">
    <location>
        <begin position="22"/>
        <end position="477"/>
    </location>
</feature>
<evidence type="ECO:0000313" key="4">
    <source>
        <dbReference type="EMBL" id="RLJ34825.1"/>
    </source>
</evidence>
<dbReference type="Gene3D" id="3.40.50.1110">
    <property type="entry name" value="SGNH hydrolase"/>
    <property type="match status" value="2"/>
</dbReference>
<dbReference type="InterPro" id="IPR036514">
    <property type="entry name" value="SGNH_hydro_sf"/>
</dbReference>
<dbReference type="SUPFAM" id="SSF52266">
    <property type="entry name" value="SGNH hydrolase"/>
    <property type="match status" value="1"/>
</dbReference>
<dbReference type="CDD" id="cd00118">
    <property type="entry name" value="LysM"/>
    <property type="match status" value="1"/>
</dbReference>
<evidence type="ECO:0000259" key="2">
    <source>
        <dbReference type="PROSITE" id="PS51782"/>
    </source>
</evidence>
<dbReference type="EMBL" id="RCCB01000010">
    <property type="protein sequence ID" value="RLJ34825.1"/>
    <property type="molecule type" value="Genomic_DNA"/>
</dbReference>
<comment type="caution">
    <text evidence="4">The sequence shown here is derived from an EMBL/GenBank/DDBJ whole genome shotgun (WGS) entry which is preliminary data.</text>
</comment>
<dbReference type="EMBL" id="PJND01000007">
    <property type="protein sequence ID" value="PKW29674.1"/>
    <property type="molecule type" value="Genomic_DNA"/>
</dbReference>
<protein>
    <submittedName>
        <fullName evidence="4">LysM domain-containing protein</fullName>
    </submittedName>
</protein>
<reference evidence="4 6" key="2">
    <citation type="submission" date="2018-10" db="EMBL/GenBank/DDBJ databases">
        <title>Genomic Encyclopedia of Archaeal and Bacterial Type Strains, Phase II (KMG-II): from individual species to whole genera.</title>
        <authorList>
            <person name="Goeker M."/>
        </authorList>
    </citation>
    <scope>NUCLEOTIDE SEQUENCE [LARGE SCALE GENOMIC DNA]</scope>
    <source>
        <strain evidence="4 6">DSM 21886</strain>
    </source>
</reference>
<keyword evidence="5" id="KW-1185">Reference proteome</keyword>
<feature type="domain" description="LysM" evidence="2">
    <location>
        <begin position="205"/>
        <end position="248"/>
    </location>
</feature>
<dbReference type="InterPro" id="IPR051532">
    <property type="entry name" value="Ester_Hydrolysis_Enzymes"/>
</dbReference>
<dbReference type="RefSeq" id="WP_245867725.1">
    <property type="nucleotide sequence ID" value="NZ_PJND01000007.1"/>
</dbReference>
<feature type="signal peptide" evidence="1">
    <location>
        <begin position="1"/>
        <end position="21"/>
    </location>
</feature>
<evidence type="ECO:0000313" key="6">
    <source>
        <dbReference type="Proteomes" id="UP000275027"/>
    </source>
</evidence>
<dbReference type="PROSITE" id="PS51782">
    <property type="entry name" value="LYSM"/>
    <property type="match status" value="1"/>
</dbReference>